<proteinExistence type="predicted"/>
<dbReference type="AlphaFoldDB" id="A0A6G0Y3E0"/>
<gene>
    <name evidence="1" type="ORF">FWK35_00018988</name>
</gene>
<evidence type="ECO:0000313" key="1">
    <source>
        <dbReference type="EMBL" id="KAF0748370.1"/>
    </source>
</evidence>
<comment type="caution">
    <text evidence="1">The sequence shown here is derived from an EMBL/GenBank/DDBJ whole genome shotgun (WGS) entry which is preliminary data.</text>
</comment>
<dbReference type="EMBL" id="VUJU01006510">
    <property type="protein sequence ID" value="KAF0748370.1"/>
    <property type="molecule type" value="Genomic_DNA"/>
</dbReference>
<reference evidence="1 2" key="1">
    <citation type="submission" date="2019-08" db="EMBL/GenBank/DDBJ databases">
        <title>Whole genome of Aphis craccivora.</title>
        <authorList>
            <person name="Voronova N.V."/>
            <person name="Shulinski R.S."/>
            <person name="Bandarenka Y.V."/>
            <person name="Zhorov D.G."/>
            <person name="Warner D."/>
        </authorList>
    </citation>
    <scope>NUCLEOTIDE SEQUENCE [LARGE SCALE GENOMIC DNA]</scope>
    <source>
        <strain evidence="1">180601</strain>
        <tissue evidence="1">Whole Body</tissue>
    </source>
</reference>
<sequence>MIYLSDNVPFLLGDRVKGQSDPIWSISHSVYSLLELTLIWLMHVIARCNDLIFNKERWPYDDTLFKSNLYNKTPKFRLTTDCHIDQSKNSFPQRSFRKRVVCHRRHRRFVFETFFSKIVPTFFRFSTLRVCETSDVQTPKPRVAYNIYYIISIVWELSRGDSKIGCCIFEIGESLFVRHKNNAGRILPQQWYLEAYVVRPLSI</sequence>
<evidence type="ECO:0000313" key="2">
    <source>
        <dbReference type="Proteomes" id="UP000478052"/>
    </source>
</evidence>
<accession>A0A6G0Y3E0</accession>
<dbReference type="Proteomes" id="UP000478052">
    <property type="component" value="Unassembled WGS sequence"/>
</dbReference>
<protein>
    <submittedName>
        <fullName evidence="1">Uncharacterized protein</fullName>
    </submittedName>
</protein>
<name>A0A6G0Y3E0_APHCR</name>
<organism evidence="1 2">
    <name type="scientific">Aphis craccivora</name>
    <name type="common">Cowpea aphid</name>
    <dbReference type="NCBI Taxonomy" id="307492"/>
    <lineage>
        <taxon>Eukaryota</taxon>
        <taxon>Metazoa</taxon>
        <taxon>Ecdysozoa</taxon>
        <taxon>Arthropoda</taxon>
        <taxon>Hexapoda</taxon>
        <taxon>Insecta</taxon>
        <taxon>Pterygota</taxon>
        <taxon>Neoptera</taxon>
        <taxon>Paraneoptera</taxon>
        <taxon>Hemiptera</taxon>
        <taxon>Sternorrhyncha</taxon>
        <taxon>Aphidomorpha</taxon>
        <taxon>Aphidoidea</taxon>
        <taxon>Aphididae</taxon>
        <taxon>Aphidini</taxon>
        <taxon>Aphis</taxon>
        <taxon>Aphis</taxon>
    </lineage>
</organism>
<keyword evidence="2" id="KW-1185">Reference proteome</keyword>